<keyword evidence="1" id="KW-0808">Transferase</keyword>
<evidence type="ECO:0000313" key="10">
    <source>
        <dbReference type="EMBL" id="ADM79931.1"/>
    </source>
</evidence>
<keyword evidence="5" id="KW-0547">Nucleotide-binding</keyword>
<accession>E1A2I5</accession>
<evidence type="ECO:0000259" key="9">
    <source>
        <dbReference type="Pfam" id="PF01743"/>
    </source>
</evidence>
<reference evidence="10 11" key="1">
    <citation type="journal article" date="2012" name="Vet. Microbiol.">
        <title>Complete genome sequence and characterization of a broad-host range T4-like bacteriophage phiAS5 infecting Aeromonas salmonicida subsp. salmonicida.</title>
        <authorList>
            <person name="Kim J.H."/>
            <person name="Son J.S."/>
            <person name="Choi Y.J."/>
            <person name="Choresca C.H.Jr."/>
            <person name="Shin S.P."/>
            <person name="Han J.E."/>
            <person name="Jun J.W."/>
            <person name="Park S.C."/>
        </authorList>
    </citation>
    <scope>NUCLEOTIDE SEQUENCE [LARGE SCALE GENOMIC DNA]</scope>
</reference>
<evidence type="ECO:0000256" key="4">
    <source>
        <dbReference type="ARBA" id="ARBA00022723"/>
    </source>
</evidence>
<evidence type="ECO:0000313" key="11">
    <source>
        <dbReference type="Proteomes" id="UP000002236"/>
    </source>
</evidence>
<dbReference type="EMBL" id="HM452126">
    <property type="protein sequence ID" value="ADM79931.1"/>
    <property type="molecule type" value="Genomic_DNA"/>
</dbReference>
<dbReference type="CDD" id="cd05398">
    <property type="entry name" value="NT_ClassII-CCAase"/>
    <property type="match status" value="1"/>
</dbReference>
<dbReference type="GO" id="GO:0016779">
    <property type="term" value="F:nucleotidyltransferase activity"/>
    <property type="evidence" value="ECO:0007669"/>
    <property type="project" value="UniProtKB-KW"/>
</dbReference>
<evidence type="ECO:0000256" key="2">
    <source>
        <dbReference type="ARBA" id="ARBA00022694"/>
    </source>
</evidence>
<protein>
    <recommendedName>
        <fullName evidence="9">Poly A polymerase head domain-containing protein</fullName>
    </recommendedName>
</protein>
<keyword evidence="2" id="KW-0819">tRNA processing</keyword>
<dbReference type="GO" id="GO:0046872">
    <property type="term" value="F:metal ion binding"/>
    <property type="evidence" value="ECO:0007669"/>
    <property type="project" value="UniProtKB-KW"/>
</dbReference>
<keyword evidence="4" id="KW-0479">Metal-binding</keyword>
<proteinExistence type="predicted"/>
<sequence length="351" mass="40015">MDIYLVGGAVRDMVMGVEPKDRDYVVVGATHEDMMEAGYQKVGADFPVYLDDLGQEYALARTERSTGKGYNDFVTDFNPRVTLEEDLKRRDFTMNAMALNFNGVVVDPYGGQKDIKAGVINVVNEHAFHEDPVRAFRACRFGARYDMRLSEMTIECIDRCIEDGRMAHLTTERIWKEYEKAFGPKFSEFIFLTKVTGVDQALGYNLEYGNLRYLRQADPLLQFASVALASDMAPFYKVAKVPSDYKKFAMIAAKFFVPMGEKIDHNADYSSIVYHMLNATKDKFREELFELIDLTHWVDLNDVFRFTKEKLKKIEKAFDSVTSEQYSGISGPELGKAIQLGRIEAIKAAMR</sequence>
<evidence type="ECO:0000256" key="7">
    <source>
        <dbReference type="ARBA" id="ARBA00022842"/>
    </source>
</evidence>
<keyword evidence="7" id="KW-0460">Magnesium</keyword>
<dbReference type="RefSeq" id="YP_003969377.1">
    <property type="nucleotide sequence ID" value="NC_014636.1"/>
</dbReference>
<dbReference type="GO" id="GO:0003723">
    <property type="term" value="F:RNA binding"/>
    <property type="evidence" value="ECO:0007669"/>
    <property type="project" value="UniProtKB-KW"/>
</dbReference>
<keyword evidence="8" id="KW-0694">RNA-binding</keyword>
<dbReference type="OrthoDB" id="2898at10239"/>
<dbReference type="KEGG" id="vg:9861495"/>
<dbReference type="InterPro" id="IPR002646">
    <property type="entry name" value="PolA_pol_head_dom"/>
</dbReference>
<organism evidence="10 11">
    <name type="scientific">Aeromonas phage phiAS5</name>
    <dbReference type="NCBI Taxonomy" id="879630"/>
    <lineage>
        <taxon>Viruses</taxon>
        <taxon>Duplodnaviria</taxon>
        <taxon>Heunggongvirae</taxon>
        <taxon>Uroviricota</taxon>
        <taxon>Caudoviricetes</taxon>
        <taxon>Pantevenvirales</taxon>
        <taxon>Straboviridae</taxon>
        <taxon>Chrysonvirus</taxon>
        <taxon>Chrysonvirus as5</taxon>
    </lineage>
</organism>
<dbReference type="Proteomes" id="UP000002236">
    <property type="component" value="Segment"/>
</dbReference>
<dbReference type="GeneID" id="9861495"/>
<evidence type="ECO:0000256" key="3">
    <source>
        <dbReference type="ARBA" id="ARBA00022695"/>
    </source>
</evidence>
<name>E1A2I5_9CAUD</name>
<dbReference type="InterPro" id="IPR050124">
    <property type="entry name" value="tRNA_CCA-adding_enzyme"/>
</dbReference>
<evidence type="ECO:0000256" key="6">
    <source>
        <dbReference type="ARBA" id="ARBA00022840"/>
    </source>
</evidence>
<keyword evidence="6" id="KW-0067">ATP-binding</keyword>
<dbReference type="Pfam" id="PF01743">
    <property type="entry name" value="PolyA_pol"/>
    <property type="match status" value="1"/>
</dbReference>
<keyword evidence="11" id="KW-1185">Reference proteome</keyword>
<evidence type="ECO:0000256" key="1">
    <source>
        <dbReference type="ARBA" id="ARBA00022679"/>
    </source>
</evidence>
<dbReference type="PANTHER" id="PTHR47545:SF1">
    <property type="entry name" value="MULTIFUNCTIONAL CCA PROTEIN"/>
    <property type="match status" value="1"/>
</dbReference>
<dbReference type="Gene3D" id="1.10.3090.10">
    <property type="entry name" value="cca-adding enzyme, domain 2"/>
    <property type="match status" value="1"/>
</dbReference>
<dbReference type="Gene3D" id="3.30.460.10">
    <property type="entry name" value="Beta Polymerase, domain 2"/>
    <property type="match status" value="1"/>
</dbReference>
<gene>
    <name evidence="10" type="ORF">phiAS5_ORF0088</name>
</gene>
<evidence type="ECO:0000256" key="5">
    <source>
        <dbReference type="ARBA" id="ARBA00022741"/>
    </source>
</evidence>
<dbReference type="SUPFAM" id="SSF81891">
    <property type="entry name" value="Poly A polymerase C-terminal region-like"/>
    <property type="match status" value="1"/>
</dbReference>
<keyword evidence="3" id="KW-0548">Nucleotidyltransferase</keyword>
<feature type="domain" description="Poly A polymerase head" evidence="9">
    <location>
        <begin position="3"/>
        <end position="120"/>
    </location>
</feature>
<dbReference type="InterPro" id="IPR043519">
    <property type="entry name" value="NT_sf"/>
</dbReference>
<dbReference type="PANTHER" id="PTHR47545">
    <property type="entry name" value="MULTIFUNCTIONAL CCA PROTEIN"/>
    <property type="match status" value="1"/>
</dbReference>
<evidence type="ECO:0000256" key="8">
    <source>
        <dbReference type="ARBA" id="ARBA00022884"/>
    </source>
</evidence>
<dbReference type="GO" id="GO:0008033">
    <property type="term" value="P:tRNA processing"/>
    <property type="evidence" value="ECO:0007669"/>
    <property type="project" value="UniProtKB-KW"/>
</dbReference>
<dbReference type="GO" id="GO:0005524">
    <property type="term" value="F:ATP binding"/>
    <property type="evidence" value="ECO:0007669"/>
    <property type="project" value="UniProtKB-KW"/>
</dbReference>
<dbReference type="SUPFAM" id="SSF81301">
    <property type="entry name" value="Nucleotidyltransferase"/>
    <property type="match status" value="1"/>
</dbReference>